<proteinExistence type="predicted"/>
<dbReference type="Gene3D" id="2.40.300.10">
    <property type="entry name" value="Head decoration protein D"/>
    <property type="match status" value="1"/>
</dbReference>
<organism evidence="1 2">
    <name type="scientific">Chengkuizengella axinellae</name>
    <dbReference type="NCBI Taxonomy" id="3064388"/>
    <lineage>
        <taxon>Bacteria</taxon>
        <taxon>Bacillati</taxon>
        <taxon>Bacillota</taxon>
        <taxon>Bacilli</taxon>
        <taxon>Bacillales</taxon>
        <taxon>Paenibacillaceae</taxon>
        <taxon>Chengkuizengella</taxon>
    </lineage>
</organism>
<dbReference type="Proteomes" id="UP001231941">
    <property type="component" value="Unassembled WGS sequence"/>
</dbReference>
<gene>
    <name evidence="1" type="ORF">Q5Y73_23930</name>
</gene>
<accession>A0ABT9J692</accession>
<protein>
    <submittedName>
        <fullName evidence="1">Head decoration protein</fullName>
    </submittedName>
</protein>
<evidence type="ECO:0000313" key="1">
    <source>
        <dbReference type="EMBL" id="MDP5277150.1"/>
    </source>
</evidence>
<dbReference type="EMBL" id="JAVAMP010000026">
    <property type="protein sequence ID" value="MDP5277150.1"/>
    <property type="molecule type" value="Genomic_DNA"/>
</dbReference>
<sequence length="123" mass="13047">MPEQLVNNLGSKEFENLVAGGQQNVTTIAVTLKSGSAYIRGSVLGLVSADKKAVLVDSTKGDGSQRPYGILTDDIDATNGEMPAVVYLTGEFNEDKLTFGGADTADTHRQTLRDLGIFIKKIG</sequence>
<reference evidence="1 2" key="1">
    <citation type="submission" date="2023-08" db="EMBL/GenBank/DDBJ databases">
        <authorList>
            <person name="Park J.-S."/>
        </authorList>
    </citation>
    <scope>NUCLEOTIDE SEQUENCE [LARGE SCALE GENOMIC DNA]</scope>
    <source>
        <strain evidence="1 2">2205SS18-9</strain>
    </source>
</reference>
<dbReference type="Pfam" id="PF02924">
    <property type="entry name" value="HDPD"/>
    <property type="match status" value="1"/>
</dbReference>
<dbReference type="RefSeq" id="WP_305994451.1">
    <property type="nucleotide sequence ID" value="NZ_JAVAMP010000026.1"/>
</dbReference>
<dbReference type="InterPro" id="IPR004195">
    <property type="entry name" value="Head_decoration_D"/>
</dbReference>
<evidence type="ECO:0000313" key="2">
    <source>
        <dbReference type="Proteomes" id="UP001231941"/>
    </source>
</evidence>
<comment type="caution">
    <text evidence="1">The sequence shown here is derived from an EMBL/GenBank/DDBJ whole genome shotgun (WGS) entry which is preliminary data.</text>
</comment>
<keyword evidence="2" id="KW-1185">Reference proteome</keyword>
<name>A0ABT9J692_9BACL</name>